<feature type="compositionally biased region" description="Basic and acidic residues" evidence="1">
    <location>
        <begin position="154"/>
        <end position="168"/>
    </location>
</feature>
<keyword evidence="3" id="KW-1185">Reference proteome</keyword>
<accession>A0AAD4QKW6</accession>
<dbReference type="AlphaFoldDB" id="A0AAD4QKW6"/>
<dbReference type="EMBL" id="WTXG01000031">
    <property type="protein sequence ID" value="KAI0298055.1"/>
    <property type="molecule type" value="Genomic_DNA"/>
</dbReference>
<name>A0AAD4QKW6_9AGAM</name>
<proteinExistence type="predicted"/>
<feature type="compositionally biased region" description="Low complexity" evidence="1">
    <location>
        <begin position="1"/>
        <end position="27"/>
    </location>
</feature>
<dbReference type="Proteomes" id="UP001203297">
    <property type="component" value="Unassembled WGS sequence"/>
</dbReference>
<protein>
    <submittedName>
        <fullName evidence="2">Uncharacterized protein</fullName>
    </submittedName>
</protein>
<sequence length="241" mass="26434">MMQQGGYSQLQYSGTPQSSQPSGHPGSYAIYAQADPSFPEPNPHTQSAPLSQPAHYSTHPQPEFNLSTYSDQQQRHDPYGYAPSISRVSSSSAAAGGGGSGGHQIYATRGSISTGASSYASPEVESQSGRGHSVSSHQPQHWPAATDSSGDYQDSFRSKGPGDRPVAGHRESMHICRMPGCNRPVFFDRRVNERREWCSDQHMQTALRQGLEKSCKHCRVWPRRYSYRLCSGDSCKYPGYA</sequence>
<evidence type="ECO:0000256" key="1">
    <source>
        <dbReference type="SAM" id="MobiDB-lite"/>
    </source>
</evidence>
<feature type="region of interest" description="Disordered" evidence="1">
    <location>
        <begin position="1"/>
        <end position="168"/>
    </location>
</feature>
<feature type="compositionally biased region" description="Polar residues" evidence="1">
    <location>
        <begin position="110"/>
        <end position="139"/>
    </location>
</feature>
<organism evidence="2 3">
    <name type="scientific">Multifurca ochricompacta</name>
    <dbReference type="NCBI Taxonomy" id="376703"/>
    <lineage>
        <taxon>Eukaryota</taxon>
        <taxon>Fungi</taxon>
        <taxon>Dikarya</taxon>
        <taxon>Basidiomycota</taxon>
        <taxon>Agaricomycotina</taxon>
        <taxon>Agaricomycetes</taxon>
        <taxon>Russulales</taxon>
        <taxon>Russulaceae</taxon>
        <taxon>Multifurca</taxon>
    </lineage>
</organism>
<feature type="compositionally biased region" description="Polar residues" evidence="1">
    <location>
        <begin position="43"/>
        <end position="72"/>
    </location>
</feature>
<reference evidence="2" key="1">
    <citation type="journal article" date="2022" name="New Phytol.">
        <title>Evolutionary transition to the ectomycorrhizal habit in the genomes of a hyperdiverse lineage of mushroom-forming fungi.</title>
        <authorList>
            <person name="Looney B."/>
            <person name="Miyauchi S."/>
            <person name="Morin E."/>
            <person name="Drula E."/>
            <person name="Courty P.E."/>
            <person name="Kohler A."/>
            <person name="Kuo A."/>
            <person name="LaButti K."/>
            <person name="Pangilinan J."/>
            <person name="Lipzen A."/>
            <person name="Riley R."/>
            <person name="Andreopoulos W."/>
            <person name="He G."/>
            <person name="Johnson J."/>
            <person name="Nolan M."/>
            <person name="Tritt A."/>
            <person name="Barry K.W."/>
            <person name="Grigoriev I.V."/>
            <person name="Nagy L.G."/>
            <person name="Hibbett D."/>
            <person name="Henrissat B."/>
            <person name="Matheny P.B."/>
            <person name="Labbe J."/>
            <person name="Martin F.M."/>
        </authorList>
    </citation>
    <scope>NUCLEOTIDE SEQUENCE</scope>
    <source>
        <strain evidence="2">BPL690</strain>
    </source>
</reference>
<comment type="caution">
    <text evidence="2">The sequence shown here is derived from an EMBL/GenBank/DDBJ whole genome shotgun (WGS) entry which is preliminary data.</text>
</comment>
<evidence type="ECO:0000313" key="3">
    <source>
        <dbReference type="Proteomes" id="UP001203297"/>
    </source>
</evidence>
<gene>
    <name evidence="2" type="ORF">B0F90DRAFT_1736003</name>
</gene>
<evidence type="ECO:0000313" key="2">
    <source>
        <dbReference type="EMBL" id="KAI0298055.1"/>
    </source>
</evidence>